<feature type="domain" description="SWIM-type" evidence="6">
    <location>
        <begin position="601"/>
        <end position="633"/>
    </location>
</feature>
<evidence type="ECO:0000259" key="6">
    <source>
        <dbReference type="PROSITE" id="PS50966"/>
    </source>
</evidence>
<keyword evidence="1" id="KW-0479">Metal-binding</keyword>
<dbReference type="GO" id="GO:0008270">
    <property type="term" value="F:zinc ion binding"/>
    <property type="evidence" value="ECO:0007669"/>
    <property type="project" value="UniProtKB-KW"/>
</dbReference>
<dbReference type="PANTHER" id="PTHR31973">
    <property type="entry name" value="POLYPROTEIN, PUTATIVE-RELATED"/>
    <property type="match status" value="1"/>
</dbReference>
<gene>
    <name evidence="7" type="ORF">RchiOBHm_Chr4g0384731</name>
</gene>
<evidence type="ECO:0000256" key="1">
    <source>
        <dbReference type="ARBA" id="ARBA00022723"/>
    </source>
</evidence>
<feature type="signal peptide" evidence="5">
    <location>
        <begin position="1"/>
        <end position="20"/>
    </location>
</feature>
<dbReference type="PANTHER" id="PTHR31973:SF187">
    <property type="entry name" value="MUTATOR TRANSPOSASE MUDRA PROTEIN"/>
    <property type="match status" value="1"/>
</dbReference>
<keyword evidence="3" id="KW-0862">Zinc</keyword>
<accession>A0A2P6QNS9</accession>
<dbReference type="Pfam" id="PF03108">
    <property type="entry name" value="DBD_Tnp_Mut"/>
    <property type="match status" value="1"/>
</dbReference>
<dbReference type="Gramene" id="PRQ35828">
    <property type="protein sequence ID" value="PRQ35828"/>
    <property type="gene ID" value="RchiOBHm_Chr4g0384731"/>
</dbReference>
<dbReference type="InterPro" id="IPR007527">
    <property type="entry name" value="Znf_SWIM"/>
</dbReference>
<dbReference type="STRING" id="74649.A0A2P6QNS9"/>
<proteinExistence type="predicted"/>
<dbReference type="InterPro" id="IPR018289">
    <property type="entry name" value="MULE_transposase_dom"/>
</dbReference>
<sequence length="726" mass="82730">MCFRFNNRFVCLFFLRRSMADPLVARCLYSGKGYMIPLNQCMDYSELYEDIFGTFQFFPTDNVELQYSVPGCEVCFLRNDRDFQMLFCSARIHRLECVDISVLKIRGGCRRNCSVDSGSEVIDEDDYLGDAFRTEVHKTYLSDEWSSYIHNVGDKFHGAAELREKLRKYAIAVGFEFVFLRNDLDRIYAVCANVGTEGCDWHLCAFSSSANGCLYITELNNTHTCKGVVRTQKHKLLGSKVVKTCIAADVSFNLSLKPREIMSKFKSTYGFDISYKVALKAKHRAKEAIYGSDAETFSKLSWYKEAVLQSNPGSSFVLEVEPSTNRFQRLFIAYGGCVEGFQFCLPVLYVDGTFGKSIYKGQILSATGRNGNQGFYPLAICFCDSETDANWTFFFKHLKSLLEPQGRVVTFISDRGVGLLSAFDKVFGGNPHLFCYKHLVANLASKYRGKGNSKLIEDVKQKFFKVAYSSTQKEYCFNLRLLRAVGGADIIDPFLSELPVENWCRAFYTSCRYGIMANGIAESFNSWIAIERLMPVYCMLDQTRIKQMEMAGKRREEAERWTTELTPKMEERLKVQMEKSRRFSVHYSSPGVYEVRSDFSYVVNISDHACSCVKWQINCFPCPHGLATLQAASENVYNYIDKYFHVDMFKKSYSFPIHPITNVDMSSTDSASECILPPLAKRPPGRPRVKRFKSVGEVEKKLICCGHCGKMGTHNKLSCTEPLVQQ</sequence>
<evidence type="ECO:0000256" key="5">
    <source>
        <dbReference type="SAM" id="SignalP"/>
    </source>
</evidence>
<dbReference type="InterPro" id="IPR006564">
    <property type="entry name" value="Znf_PMZ"/>
</dbReference>
<dbReference type="InterPro" id="IPR004332">
    <property type="entry name" value="Transposase_MuDR"/>
</dbReference>
<feature type="chain" id="PRO_5015200343" evidence="5">
    <location>
        <begin position="21"/>
        <end position="726"/>
    </location>
</feature>
<dbReference type="OMA" id="YAVCANV"/>
<dbReference type="SMART" id="SM00575">
    <property type="entry name" value="ZnF_PMZ"/>
    <property type="match status" value="1"/>
</dbReference>
<reference evidence="7 8" key="1">
    <citation type="journal article" date="2018" name="Nat. Genet.">
        <title>The Rosa genome provides new insights in the design of modern roses.</title>
        <authorList>
            <person name="Bendahmane M."/>
        </authorList>
    </citation>
    <scope>NUCLEOTIDE SEQUENCE [LARGE SCALE GENOMIC DNA]</scope>
    <source>
        <strain evidence="8">cv. Old Blush</strain>
    </source>
</reference>
<evidence type="ECO:0000256" key="4">
    <source>
        <dbReference type="PROSITE-ProRule" id="PRU00325"/>
    </source>
</evidence>
<name>A0A2P6QNS9_ROSCH</name>
<comment type="caution">
    <text evidence="7">The sequence shown here is derived from an EMBL/GenBank/DDBJ whole genome shotgun (WGS) entry which is preliminary data.</text>
</comment>
<keyword evidence="2 4" id="KW-0863">Zinc-finger</keyword>
<dbReference type="Pfam" id="PF04434">
    <property type="entry name" value="SWIM"/>
    <property type="match status" value="1"/>
</dbReference>
<keyword evidence="5" id="KW-0732">Signal</keyword>
<keyword evidence="8" id="KW-1185">Reference proteome</keyword>
<dbReference type="PROSITE" id="PS50966">
    <property type="entry name" value="ZF_SWIM"/>
    <property type="match status" value="1"/>
</dbReference>
<dbReference type="AlphaFoldDB" id="A0A2P6QNS9"/>
<protein>
    <submittedName>
        <fullName evidence="7">Putative transposase, MuDR, plant, Zinc finger, SWIM-type, MULE transposase</fullName>
    </submittedName>
</protein>
<evidence type="ECO:0000313" key="7">
    <source>
        <dbReference type="EMBL" id="PRQ35828.1"/>
    </source>
</evidence>
<evidence type="ECO:0000256" key="3">
    <source>
        <dbReference type="ARBA" id="ARBA00022833"/>
    </source>
</evidence>
<organism evidence="7 8">
    <name type="scientific">Rosa chinensis</name>
    <name type="common">China rose</name>
    <dbReference type="NCBI Taxonomy" id="74649"/>
    <lineage>
        <taxon>Eukaryota</taxon>
        <taxon>Viridiplantae</taxon>
        <taxon>Streptophyta</taxon>
        <taxon>Embryophyta</taxon>
        <taxon>Tracheophyta</taxon>
        <taxon>Spermatophyta</taxon>
        <taxon>Magnoliopsida</taxon>
        <taxon>eudicotyledons</taxon>
        <taxon>Gunneridae</taxon>
        <taxon>Pentapetalae</taxon>
        <taxon>rosids</taxon>
        <taxon>fabids</taxon>
        <taxon>Rosales</taxon>
        <taxon>Rosaceae</taxon>
        <taxon>Rosoideae</taxon>
        <taxon>Rosoideae incertae sedis</taxon>
        <taxon>Rosa</taxon>
    </lineage>
</organism>
<dbReference type="EMBL" id="PDCK01000042">
    <property type="protein sequence ID" value="PRQ35828.1"/>
    <property type="molecule type" value="Genomic_DNA"/>
</dbReference>
<evidence type="ECO:0000313" key="8">
    <source>
        <dbReference type="Proteomes" id="UP000238479"/>
    </source>
</evidence>
<dbReference type="Pfam" id="PF10551">
    <property type="entry name" value="MULE"/>
    <property type="match status" value="1"/>
</dbReference>
<evidence type="ECO:0000256" key="2">
    <source>
        <dbReference type="ARBA" id="ARBA00022771"/>
    </source>
</evidence>
<dbReference type="Proteomes" id="UP000238479">
    <property type="component" value="Chromosome 4"/>
</dbReference>